<dbReference type="FunFam" id="3.90.190.10:FF:000009">
    <property type="entry name" value="Receptor-type tyrosine-protein phosphatase beta"/>
    <property type="match status" value="1"/>
</dbReference>
<keyword evidence="9 13" id="KW-0472">Membrane</keyword>
<keyword evidence="8 13" id="KW-1133">Transmembrane helix</keyword>
<dbReference type="SUPFAM" id="SSF49265">
    <property type="entry name" value="Fibronectin type III"/>
    <property type="match status" value="7"/>
</dbReference>
<evidence type="ECO:0000256" key="13">
    <source>
        <dbReference type="SAM" id="Phobius"/>
    </source>
</evidence>
<dbReference type="EC" id="3.1.3.48" evidence="2"/>
<evidence type="ECO:0000256" key="10">
    <source>
        <dbReference type="ARBA" id="ARBA00023180"/>
    </source>
</evidence>
<evidence type="ECO:0000256" key="12">
    <source>
        <dbReference type="ARBA" id="ARBA00051722"/>
    </source>
</evidence>
<dbReference type="PROSITE" id="PS00383">
    <property type="entry name" value="TYR_PHOSPHATASE_1"/>
    <property type="match status" value="1"/>
</dbReference>
<feature type="domain" description="Tyrosine specific protein phosphatases" evidence="15">
    <location>
        <begin position="1354"/>
        <end position="1427"/>
    </location>
</feature>
<dbReference type="GO" id="GO:0032502">
    <property type="term" value="P:developmental process"/>
    <property type="evidence" value="ECO:0007669"/>
    <property type="project" value="UniProtKB-ARBA"/>
</dbReference>
<evidence type="ECO:0000259" key="15">
    <source>
        <dbReference type="PROSITE" id="PS50056"/>
    </source>
</evidence>
<dbReference type="InterPro" id="IPR041201">
    <property type="entry name" value="PTPRJ_TM"/>
</dbReference>
<evidence type="ECO:0000256" key="3">
    <source>
        <dbReference type="ARBA" id="ARBA00022692"/>
    </source>
</evidence>
<dbReference type="SMART" id="SM00060">
    <property type="entry name" value="FN3"/>
    <property type="match status" value="10"/>
</dbReference>
<keyword evidence="5" id="KW-0677">Repeat</keyword>
<comment type="catalytic activity">
    <reaction evidence="12">
        <text>O-phospho-L-tyrosyl-[protein] + H2O = L-tyrosyl-[protein] + phosphate</text>
        <dbReference type="Rhea" id="RHEA:10684"/>
        <dbReference type="Rhea" id="RHEA-COMP:10136"/>
        <dbReference type="Rhea" id="RHEA-COMP:20101"/>
        <dbReference type="ChEBI" id="CHEBI:15377"/>
        <dbReference type="ChEBI" id="CHEBI:43474"/>
        <dbReference type="ChEBI" id="CHEBI:46858"/>
        <dbReference type="ChEBI" id="CHEBI:61978"/>
        <dbReference type="EC" id="3.1.3.48"/>
    </reaction>
</comment>
<dbReference type="InterPro" id="IPR036116">
    <property type="entry name" value="FN3_sf"/>
</dbReference>
<dbReference type="Proteomes" id="UP000829720">
    <property type="component" value="Unassembled WGS sequence"/>
</dbReference>
<dbReference type="InterPro" id="IPR016130">
    <property type="entry name" value="Tyr_Pase_AS"/>
</dbReference>
<dbReference type="SMART" id="SM00194">
    <property type="entry name" value="PTPc"/>
    <property type="match status" value="1"/>
</dbReference>
<dbReference type="Gene3D" id="2.60.40.10">
    <property type="entry name" value="Immunoglobulins"/>
    <property type="match status" value="9"/>
</dbReference>
<dbReference type="PROSITE" id="PS50056">
    <property type="entry name" value="TYR_PHOSPHATASE_2"/>
    <property type="match status" value="1"/>
</dbReference>
<dbReference type="CDD" id="cd14615">
    <property type="entry name" value="R-PTPc-J"/>
    <property type="match status" value="1"/>
</dbReference>
<organism evidence="17 18">
    <name type="scientific">Albula goreensis</name>
    <dbReference type="NCBI Taxonomy" id="1534307"/>
    <lineage>
        <taxon>Eukaryota</taxon>
        <taxon>Metazoa</taxon>
        <taxon>Chordata</taxon>
        <taxon>Craniata</taxon>
        <taxon>Vertebrata</taxon>
        <taxon>Euteleostomi</taxon>
        <taxon>Actinopterygii</taxon>
        <taxon>Neopterygii</taxon>
        <taxon>Teleostei</taxon>
        <taxon>Albuliformes</taxon>
        <taxon>Albulidae</taxon>
        <taxon>Albula</taxon>
    </lineage>
</organism>
<dbReference type="GO" id="GO:0043235">
    <property type="term" value="C:receptor complex"/>
    <property type="evidence" value="ECO:0007669"/>
    <property type="project" value="TreeGrafter"/>
</dbReference>
<feature type="domain" description="Fibronectin type-III" evidence="16">
    <location>
        <begin position="513"/>
        <end position="601"/>
    </location>
</feature>
<comment type="subcellular location">
    <subcellularLocation>
        <location evidence="1">Membrane</location>
        <topology evidence="1">Single-pass type I membrane protein</topology>
    </subcellularLocation>
</comment>
<dbReference type="InterPro" id="IPR029021">
    <property type="entry name" value="Prot-tyrosine_phosphatase-like"/>
</dbReference>
<keyword evidence="3 13" id="KW-0812">Transmembrane</keyword>
<name>A0A8T3D0E0_9TELE</name>
<evidence type="ECO:0000313" key="18">
    <source>
        <dbReference type="Proteomes" id="UP000829720"/>
    </source>
</evidence>
<evidence type="ECO:0000313" key="17">
    <source>
        <dbReference type="EMBL" id="KAI1889866.1"/>
    </source>
</evidence>
<feature type="domain" description="Fibronectin type-III" evidence="16">
    <location>
        <begin position="251"/>
        <end position="339"/>
    </location>
</feature>
<dbReference type="Pfam" id="PF00041">
    <property type="entry name" value="fn3"/>
    <property type="match status" value="7"/>
</dbReference>
<dbReference type="PRINTS" id="PR00700">
    <property type="entry name" value="PRTYPHPHTASE"/>
</dbReference>
<dbReference type="InterPro" id="IPR000387">
    <property type="entry name" value="Tyr_Pase_dom"/>
</dbReference>
<keyword evidence="6" id="KW-0378">Hydrolase</keyword>
<feature type="domain" description="Fibronectin type-III" evidence="16">
    <location>
        <begin position="164"/>
        <end position="250"/>
    </location>
</feature>
<dbReference type="InterPro" id="IPR000242">
    <property type="entry name" value="PTP_cat"/>
</dbReference>
<feature type="domain" description="Fibronectin type-III" evidence="16">
    <location>
        <begin position="780"/>
        <end position="863"/>
    </location>
</feature>
<reference evidence="17" key="1">
    <citation type="submission" date="2021-01" db="EMBL/GenBank/DDBJ databases">
        <authorList>
            <person name="Zahm M."/>
            <person name="Roques C."/>
            <person name="Cabau C."/>
            <person name="Klopp C."/>
            <person name="Donnadieu C."/>
            <person name="Jouanno E."/>
            <person name="Lampietro C."/>
            <person name="Louis A."/>
            <person name="Herpin A."/>
            <person name="Echchiki A."/>
            <person name="Berthelot C."/>
            <person name="Parey E."/>
            <person name="Roest-Crollius H."/>
            <person name="Braasch I."/>
            <person name="Postlethwait J."/>
            <person name="Bobe J."/>
            <person name="Montfort J."/>
            <person name="Bouchez O."/>
            <person name="Begum T."/>
            <person name="Mejri S."/>
            <person name="Adams A."/>
            <person name="Chen W.-J."/>
            <person name="Guiguen Y."/>
        </authorList>
    </citation>
    <scope>NUCLEOTIDE SEQUENCE</scope>
    <source>
        <tissue evidence="17">Blood</tissue>
    </source>
</reference>
<proteinExistence type="inferred from homology"/>
<dbReference type="CDD" id="cd00063">
    <property type="entry name" value="FN3"/>
    <property type="match status" value="7"/>
</dbReference>
<dbReference type="InterPro" id="IPR050713">
    <property type="entry name" value="RTP_Phos/Ushers"/>
</dbReference>
<dbReference type="SMART" id="SM00404">
    <property type="entry name" value="PTPc_motif"/>
    <property type="match status" value="1"/>
</dbReference>
<dbReference type="PROSITE" id="PS50055">
    <property type="entry name" value="TYR_PHOSPHATASE_PTP"/>
    <property type="match status" value="1"/>
</dbReference>
<evidence type="ECO:0000256" key="9">
    <source>
        <dbReference type="ARBA" id="ARBA00023136"/>
    </source>
</evidence>
<dbReference type="InterPro" id="IPR013783">
    <property type="entry name" value="Ig-like_fold"/>
</dbReference>
<dbReference type="PROSITE" id="PS50853">
    <property type="entry name" value="FN3"/>
    <property type="match status" value="6"/>
</dbReference>
<gene>
    <name evidence="17" type="ORF">AGOR_G00167330</name>
</gene>
<accession>A0A8T3D0E0</accession>
<feature type="domain" description="Fibronectin type-III" evidence="16">
    <location>
        <begin position="426"/>
        <end position="512"/>
    </location>
</feature>
<dbReference type="SUPFAM" id="SSF52799">
    <property type="entry name" value="(Phosphotyrosine protein) phosphatases II"/>
    <property type="match status" value="1"/>
</dbReference>
<evidence type="ECO:0000259" key="14">
    <source>
        <dbReference type="PROSITE" id="PS50055"/>
    </source>
</evidence>
<evidence type="ECO:0000256" key="1">
    <source>
        <dbReference type="ARBA" id="ARBA00004479"/>
    </source>
</evidence>
<dbReference type="GO" id="GO:0004725">
    <property type="term" value="F:protein tyrosine phosphatase activity"/>
    <property type="evidence" value="ECO:0007669"/>
    <property type="project" value="UniProtKB-EC"/>
</dbReference>
<evidence type="ECO:0000259" key="16">
    <source>
        <dbReference type="PROSITE" id="PS50853"/>
    </source>
</evidence>
<protein>
    <recommendedName>
        <fullName evidence="2">protein-tyrosine-phosphatase</fullName>
        <ecNumber evidence="2">3.1.3.48</ecNumber>
    </recommendedName>
</protein>
<dbReference type="OrthoDB" id="8609993at2759"/>
<evidence type="ECO:0000256" key="6">
    <source>
        <dbReference type="ARBA" id="ARBA00022801"/>
    </source>
</evidence>
<dbReference type="Pfam" id="PF18861">
    <property type="entry name" value="PTP_tm"/>
    <property type="match status" value="1"/>
</dbReference>
<dbReference type="Pfam" id="PF00102">
    <property type="entry name" value="Y_phosphatase"/>
    <property type="match status" value="1"/>
</dbReference>
<dbReference type="InterPro" id="IPR003595">
    <property type="entry name" value="Tyr_Pase_cat"/>
</dbReference>
<evidence type="ECO:0000256" key="7">
    <source>
        <dbReference type="ARBA" id="ARBA00022912"/>
    </source>
</evidence>
<dbReference type="Gene3D" id="3.90.190.10">
    <property type="entry name" value="Protein tyrosine phosphatase superfamily"/>
    <property type="match status" value="1"/>
</dbReference>
<dbReference type="GO" id="GO:0016020">
    <property type="term" value="C:membrane"/>
    <property type="evidence" value="ECO:0007669"/>
    <property type="project" value="UniProtKB-SubCell"/>
</dbReference>
<evidence type="ECO:0000256" key="2">
    <source>
        <dbReference type="ARBA" id="ARBA00013064"/>
    </source>
</evidence>
<dbReference type="InterPro" id="IPR003961">
    <property type="entry name" value="FN3_dom"/>
</dbReference>
<evidence type="ECO:0000256" key="8">
    <source>
        <dbReference type="ARBA" id="ARBA00022989"/>
    </source>
</evidence>
<feature type="transmembrane region" description="Helical" evidence="13">
    <location>
        <begin position="1109"/>
        <end position="1136"/>
    </location>
</feature>
<dbReference type="PANTHER" id="PTHR46957">
    <property type="entry name" value="CYTOKINE RECEPTOR"/>
    <property type="match status" value="1"/>
</dbReference>
<sequence length="1474" mass="162452">MIAWPIGNNSLTFSWNLSGSASSYEVSLSSDIKNTSTTKEISFSGLEAGIIYNITVISIAGPFKNTSDTFQFATKPNPPEVNNTITTNESISLTWNTPHLMEGVTGISYLITLGSNTPKNVSGTMIELSPLAPGERYNISLQTVGPQDLRSNAVFCIAYTLPNPISNLKASPESVMSVRLEWTQSTGNQQLLSYRVSSSSDPGNFITTQTNYSSIVGLQPGTKYNFTVIPVIADNISGPAQYIFGYTKPKKVDGLNATAINKTTIVVTWIRQDDYKTAYSYLVSISTEDSLIQNKTTANESIHFNNLTAGTHYTCRVITNVNSVQSDETTTKVLTKPEGASDVMAIGTTTNMTVTWKGPSGISSSYNIKIFNSSDILIDNQTVKSNQSVKFLSLRPGQVYTVKVIILSGPFQEESGRVKNATFPNPPRNIKVLDQTTSSISISWELPLNMVHGQYNFTVFQNSKLPITTDNLQQDITNLTSGKQYNISVATVGPMGYLSTPVTVTTTTRPLSVSQLQGLDITTSGLTLTWGQPEPQQGYSYFIMVQYPNGTLANQTTSNTSVSIVGLQSGSNHIFTVMTQTADGTAASPESSLSLFTRPFPIRNLTAVTLNTTTIFLNWSKPQEFQENFFYGVETTGFNVAMNQSENSESAYVTGLKSGSNYSFIVYSKAADGIEGEPISTSQYTMPNKPGHITIKNRTTNSIFLEWGGASGMGTGSFSYRISYQSSLSNAITKDTLSTEVSLTGLESGTPYNISVTTVGPMNFTSEAVFIHLVTTKPESVHSLNVSSTSKNQIDLQWEAPTDKKIEYSYKVMAPNNTSITKETSYQLKNLYPGTNYTFSVTTLAFDGTEGNQKSINVCTDMALVSDLTCVGPDRENPILTLKWKEPRGENQEFWVQSNKTSLEKVKSCCSHNLTNLSYNTKYEVKVWTLGCGKNTSVTRVCMTGITAPDVPNLAYVTITGKEHDKFTLQLNLTLFNDTKCPIVNYSVLVTSAEQGVHDEGQSSLHKYLNKTYDDWEKGSTSTYLAVIKPAENLNRNSGNSPLHVVIGDGTKVNSYNNGPLKASGSYSFALVTFTRLDLLNNGLVSVENSIFSISSISPESINLPVNPVVIGGAVGGTIAALVILVIAVIIAVVIYKRWSKGESSEVPIYSIRAKVSVPIRVEDYEAYYREQRADSNCGFAEQFEDLKPVGVAQAKNAALAPENKAKNRYNNVLPYDSSRVKLSVHGSPYDDYINASYMPGYNNRKEFIAAQGPLPGTVNDFWRMIWEKNVHTLVMLTRCNEQGRVKCEEYWPSGSQHYNNITVTTTSEIPLEDWTIRDFSIKNVKTAETRSLRHFHFTAWPDHGVPETTELLINFRHLVREHMDQYSRNSPTIVHCSAGVGRTGTFIAIDRLIFQIERDSAVDVFGVIHELRMHRPLMVQTEDQYVFLNQCAMDIIRSRTGTNVDLIYQNTAALSIYENFEPMKKSKNGYHNA</sequence>
<evidence type="ECO:0000256" key="4">
    <source>
        <dbReference type="ARBA" id="ARBA00022729"/>
    </source>
</evidence>
<dbReference type="EMBL" id="JAERUA010000015">
    <property type="protein sequence ID" value="KAI1889866.1"/>
    <property type="molecule type" value="Genomic_DNA"/>
</dbReference>
<feature type="domain" description="Tyrosine-protein phosphatase" evidence="14">
    <location>
        <begin position="1180"/>
        <end position="1436"/>
    </location>
</feature>
<dbReference type="PANTHER" id="PTHR46957:SF5">
    <property type="entry name" value="PROTEIN-TYROSINE-PHOSPHATASE"/>
    <property type="match status" value="1"/>
</dbReference>
<keyword evidence="7" id="KW-0904">Protein phosphatase</keyword>
<feature type="domain" description="Fibronectin type-III" evidence="16">
    <location>
        <begin position="689"/>
        <end position="779"/>
    </location>
</feature>
<comment type="similarity">
    <text evidence="11">Belongs to the protein-tyrosine phosphatase family. Receptor class 3 subfamily.</text>
</comment>
<keyword evidence="18" id="KW-1185">Reference proteome</keyword>
<evidence type="ECO:0000256" key="11">
    <source>
        <dbReference type="ARBA" id="ARBA00025789"/>
    </source>
</evidence>
<comment type="caution">
    <text evidence="17">The sequence shown here is derived from an EMBL/GenBank/DDBJ whole genome shotgun (WGS) entry which is preliminary data.</text>
</comment>
<keyword evidence="10" id="KW-0325">Glycoprotein</keyword>
<evidence type="ECO:0000256" key="5">
    <source>
        <dbReference type="ARBA" id="ARBA00022737"/>
    </source>
</evidence>
<keyword evidence="4" id="KW-0732">Signal</keyword>